<gene>
    <name evidence="2" type="ORF">HNR48_001610</name>
</gene>
<dbReference type="InterPro" id="IPR027395">
    <property type="entry name" value="WH_DNA-bd_dom"/>
</dbReference>
<feature type="domain" description="Winged helix DNA-binding" evidence="1">
    <location>
        <begin position="13"/>
        <end position="91"/>
    </location>
</feature>
<dbReference type="Gene3D" id="1.10.10.10">
    <property type="entry name" value="Winged helix-like DNA-binding domain superfamily/Winged helix DNA-binding domain"/>
    <property type="match status" value="1"/>
</dbReference>
<dbReference type="InParanoid" id="A0A7X0JSG6"/>
<reference evidence="2 3" key="1">
    <citation type="submission" date="2020-08" db="EMBL/GenBank/DDBJ databases">
        <title>Genomic Encyclopedia of Type Strains, Phase IV (KMG-IV): sequencing the most valuable type-strain genomes for metagenomic binning, comparative biology and taxonomic classification.</title>
        <authorList>
            <person name="Goeker M."/>
        </authorList>
    </citation>
    <scope>NUCLEOTIDE SEQUENCE [LARGE SCALE GENOMIC DNA]</scope>
    <source>
        <strain evidence="2 3">DSM 22368</strain>
    </source>
</reference>
<dbReference type="EMBL" id="JACHHT010000001">
    <property type="protein sequence ID" value="MBB6521332.1"/>
    <property type="molecule type" value="Genomic_DNA"/>
</dbReference>
<evidence type="ECO:0000313" key="3">
    <source>
        <dbReference type="Proteomes" id="UP000528457"/>
    </source>
</evidence>
<dbReference type="RefSeq" id="WP_208020092.1">
    <property type="nucleotide sequence ID" value="NZ_JAAONY010000001.1"/>
</dbReference>
<dbReference type="Proteomes" id="UP000528457">
    <property type="component" value="Unassembled WGS sequence"/>
</dbReference>
<evidence type="ECO:0000259" key="1">
    <source>
        <dbReference type="Pfam" id="PF13601"/>
    </source>
</evidence>
<keyword evidence="2" id="KW-0238">DNA-binding</keyword>
<dbReference type="PANTHER" id="PTHR37318:SF1">
    <property type="entry name" value="BSL7504 PROTEIN"/>
    <property type="match status" value="1"/>
</dbReference>
<dbReference type="InterPro" id="IPR011991">
    <property type="entry name" value="ArsR-like_HTH"/>
</dbReference>
<dbReference type="Pfam" id="PF13601">
    <property type="entry name" value="HTH_34"/>
    <property type="match status" value="1"/>
</dbReference>
<dbReference type="InterPro" id="IPR036390">
    <property type="entry name" value="WH_DNA-bd_sf"/>
</dbReference>
<proteinExistence type="predicted"/>
<evidence type="ECO:0000313" key="2">
    <source>
        <dbReference type="EMBL" id="MBB6521332.1"/>
    </source>
</evidence>
<accession>A0A7X0JSG6</accession>
<dbReference type="InterPro" id="IPR036388">
    <property type="entry name" value="WH-like_DNA-bd_sf"/>
</dbReference>
<dbReference type="PANTHER" id="PTHR37318">
    <property type="entry name" value="BSL7504 PROTEIN"/>
    <property type="match status" value="1"/>
</dbReference>
<comment type="caution">
    <text evidence="2">The sequence shown here is derived from an EMBL/GenBank/DDBJ whole genome shotgun (WGS) entry which is preliminary data.</text>
</comment>
<organism evidence="2 3">
    <name type="scientific">Pseudoteredinibacter isoporae</name>
    <dbReference type="NCBI Taxonomy" id="570281"/>
    <lineage>
        <taxon>Bacteria</taxon>
        <taxon>Pseudomonadati</taxon>
        <taxon>Pseudomonadota</taxon>
        <taxon>Gammaproteobacteria</taxon>
        <taxon>Cellvibrionales</taxon>
        <taxon>Cellvibrionaceae</taxon>
        <taxon>Pseudoteredinibacter</taxon>
    </lineage>
</organism>
<dbReference type="GO" id="GO:0003677">
    <property type="term" value="F:DNA binding"/>
    <property type="evidence" value="ECO:0007669"/>
    <property type="project" value="UniProtKB-KW"/>
</dbReference>
<keyword evidence="3" id="KW-1185">Reference proteome</keyword>
<dbReference type="SUPFAM" id="SSF46785">
    <property type="entry name" value="Winged helix' DNA-binding domain"/>
    <property type="match status" value="1"/>
</dbReference>
<sequence length="95" mass="10455">MSKLDTVIHAPNRLQICAALSTSAELEFKFLKEQLDVSDSVLSKHLKTLEEAGYISINKRSDFARPRSWIALTSLGRKAFAGHVAALKDIVSGLE</sequence>
<dbReference type="CDD" id="cd00090">
    <property type="entry name" value="HTH_ARSR"/>
    <property type="match status" value="1"/>
</dbReference>
<protein>
    <submittedName>
        <fullName evidence="2">DNA-binding MarR family transcriptional regulator</fullName>
    </submittedName>
</protein>
<dbReference type="AlphaFoldDB" id="A0A7X0JSG6"/>
<dbReference type="GO" id="GO:0006355">
    <property type="term" value="P:regulation of DNA-templated transcription"/>
    <property type="evidence" value="ECO:0007669"/>
    <property type="project" value="UniProtKB-ARBA"/>
</dbReference>
<name>A0A7X0JSG6_9GAMM</name>